<keyword evidence="4" id="KW-1185">Reference proteome</keyword>
<dbReference type="InterPro" id="IPR032710">
    <property type="entry name" value="NTF2-like_dom_sf"/>
</dbReference>
<evidence type="ECO:0000256" key="2">
    <source>
        <dbReference type="ARBA" id="ARBA00023002"/>
    </source>
</evidence>
<sequence length="175" mass="20008">MHKLDQVRQESFEFAEKISANFLVNEAEILDDQRFSDWLDMLDPDIIYQAPVRTIRENWDQSGISHSAFYFDENMGTLRTRVERLKSRFAWAENPATRTRRFVSNIRVASAEGGLLSVRSNIAVFCYRGDIAAPAILTANRMDDLRLCDEGVRLVRRYAVLDTTVLGLGALSIFV</sequence>
<dbReference type="RefSeq" id="WP_081474079.1">
    <property type="nucleotide sequence ID" value="NZ_JARESE010000024.1"/>
</dbReference>
<dbReference type="PANTHER" id="PTHR41534">
    <property type="entry name" value="BLR3401 PROTEIN"/>
    <property type="match status" value="1"/>
</dbReference>
<organism evidence="3 4">
    <name type="scientific">Novosphingobium album</name>
    <name type="common">ex Liu et al. 2023</name>
    <dbReference type="NCBI Taxonomy" id="3031130"/>
    <lineage>
        <taxon>Bacteria</taxon>
        <taxon>Pseudomonadati</taxon>
        <taxon>Pseudomonadota</taxon>
        <taxon>Alphaproteobacteria</taxon>
        <taxon>Sphingomonadales</taxon>
        <taxon>Sphingomonadaceae</taxon>
        <taxon>Novosphingobium</taxon>
    </lineage>
</organism>
<evidence type="ECO:0000313" key="3">
    <source>
        <dbReference type="EMBL" id="MDE8651858.1"/>
    </source>
</evidence>
<evidence type="ECO:0000313" key="4">
    <source>
        <dbReference type="Proteomes" id="UP001216253"/>
    </source>
</evidence>
<evidence type="ECO:0000256" key="1">
    <source>
        <dbReference type="ARBA" id="ARBA00009570"/>
    </source>
</evidence>
<keyword evidence="2" id="KW-0560">Oxidoreductase</keyword>
<comment type="similarity">
    <text evidence="1">Belongs to the bacterial ring-hydroxylating dioxygenase beta subunit family.</text>
</comment>
<dbReference type="Pfam" id="PF00866">
    <property type="entry name" value="Ring_hydroxyl_B"/>
    <property type="match status" value="1"/>
</dbReference>
<protein>
    <submittedName>
        <fullName evidence="3">Aromatic-ring-hydroxylating dioxygenase subunit beta</fullName>
    </submittedName>
</protein>
<comment type="caution">
    <text evidence="3">The sequence shown here is derived from an EMBL/GenBank/DDBJ whole genome shotgun (WGS) entry which is preliminary data.</text>
</comment>
<name>A0ABT5WP99_9SPHN</name>
<dbReference type="InterPro" id="IPR000391">
    <property type="entry name" value="Rng_hydr_dOase-bsu"/>
</dbReference>
<gene>
    <name evidence="3" type="ORF">PYV00_08990</name>
</gene>
<proteinExistence type="inferred from homology"/>
<accession>A0ABT5WP99</accession>
<dbReference type="Gene3D" id="3.10.450.50">
    <property type="match status" value="1"/>
</dbReference>
<keyword evidence="3" id="KW-0223">Dioxygenase</keyword>
<dbReference type="CDD" id="cd00667">
    <property type="entry name" value="ring_hydroxylating_dioxygenases_beta"/>
    <property type="match status" value="1"/>
</dbReference>
<dbReference type="GO" id="GO:0051213">
    <property type="term" value="F:dioxygenase activity"/>
    <property type="evidence" value="ECO:0007669"/>
    <property type="project" value="UniProtKB-KW"/>
</dbReference>
<dbReference type="SUPFAM" id="SSF54427">
    <property type="entry name" value="NTF2-like"/>
    <property type="match status" value="1"/>
</dbReference>
<reference evidence="3 4" key="1">
    <citation type="submission" date="2023-03" db="EMBL/GenBank/DDBJ databases">
        <title>NovoSphingobium album sp. nov. isolated from polycyclic aromatic hydrocarbons- and heavy-metal polluted soil.</title>
        <authorList>
            <person name="Liu Z."/>
            <person name="Wang K."/>
        </authorList>
    </citation>
    <scope>NUCLEOTIDE SEQUENCE [LARGE SCALE GENOMIC DNA]</scope>
    <source>
        <strain evidence="3 4">H3SJ31-1</strain>
    </source>
</reference>
<dbReference type="PANTHER" id="PTHR41534:SF2">
    <property type="entry name" value="3-PHENYLPROPIONATE_CINNAMIC ACID DIOXYGENASE SUBUNIT BETA"/>
    <property type="match status" value="1"/>
</dbReference>
<dbReference type="EMBL" id="JARESE010000024">
    <property type="protein sequence ID" value="MDE8651858.1"/>
    <property type="molecule type" value="Genomic_DNA"/>
</dbReference>
<dbReference type="Proteomes" id="UP001216253">
    <property type="component" value="Unassembled WGS sequence"/>
</dbReference>